<keyword evidence="11" id="KW-1185">Reference proteome</keyword>
<reference evidence="10 11" key="1">
    <citation type="submission" date="2020-11" db="EMBL/GenBank/DDBJ databases">
        <title>Kefir isolates.</title>
        <authorList>
            <person name="Marcisauskas S."/>
            <person name="Kim Y."/>
            <person name="Blasche S."/>
        </authorList>
    </citation>
    <scope>NUCLEOTIDE SEQUENCE [LARGE SCALE GENOMIC DNA]</scope>
    <source>
        <strain evidence="10 11">KR</strain>
    </source>
</reference>
<feature type="domain" description="Core Histone H2A/H2B/H3" evidence="9">
    <location>
        <begin position="56"/>
        <end position="131"/>
    </location>
</feature>
<evidence type="ECO:0000313" key="11">
    <source>
        <dbReference type="Proteomes" id="UP000777482"/>
    </source>
</evidence>
<proteinExistence type="inferred from homology"/>
<evidence type="ECO:0000313" key="10">
    <source>
        <dbReference type="EMBL" id="KAG0660240.1"/>
    </source>
</evidence>
<comment type="subcellular location">
    <subcellularLocation>
        <location evidence="1">Nucleus</location>
    </subcellularLocation>
</comment>
<keyword evidence="3" id="KW-0238">DNA-binding</keyword>
<feature type="compositionally biased region" description="Basic and acidic residues" evidence="8">
    <location>
        <begin position="202"/>
        <end position="211"/>
    </location>
</feature>
<keyword evidence="6" id="KW-0539">Nucleus</keyword>
<evidence type="ECO:0000256" key="8">
    <source>
        <dbReference type="SAM" id="MobiDB-lite"/>
    </source>
</evidence>
<feature type="compositionally biased region" description="Acidic residues" evidence="8">
    <location>
        <begin position="466"/>
        <end position="477"/>
    </location>
</feature>
<sequence>MSSDPAAGKGKATKPQRATTASRNRADSPPPYRSTDSTSIQDFANEFWQHAMNVAEHHPDDFKHQALPLARIKKVAKMDPELQNQMISSEVTVLFEKACQIFIQELTARAHLRSLASRRRMISRADVAAAVSRSDMFDFLIDIVPRPERSPSPLPAQHINDQQQDTYSQAGPSYSAAYGDATNTNNGGGEPIASTSAAAAAAERDDTEYQHHPPPPPQSSRPTRSSARSRRYSERESDFETDAGGAEYRGGGEASEMQHMLDLDLDLEQPPPANHGRRGQKPLPEKKRQRVEIPGAGGQLLAPTDEVVSTSSSASTSVPSTSTTTTTTTAAPSLTIPVSIGGGGGGGPPHLHPTGLPNPNLGPQPGSAPAPIVDAETLRQAYAAVAGSMPPGLFMPHTLMGAMPMQQQQQHQSAAQRGVDGEDDGAGAAEGGGGRPISWPPAFGFAGADGGTMSDGLGNFYAQGMDADDDEQQDLDQDGGQVER</sequence>
<evidence type="ECO:0000256" key="4">
    <source>
        <dbReference type="ARBA" id="ARBA00023159"/>
    </source>
</evidence>
<dbReference type="FunFam" id="1.10.20.10:FF:000062">
    <property type="entry name" value="Nuclear transcription factor Y subunit C"/>
    <property type="match status" value="1"/>
</dbReference>
<evidence type="ECO:0000256" key="3">
    <source>
        <dbReference type="ARBA" id="ARBA00023125"/>
    </source>
</evidence>
<feature type="region of interest" description="Disordered" evidence="8">
    <location>
        <begin position="1"/>
        <end position="38"/>
    </location>
</feature>
<dbReference type="GO" id="GO:0001228">
    <property type="term" value="F:DNA-binding transcription activator activity, RNA polymerase II-specific"/>
    <property type="evidence" value="ECO:0007669"/>
    <property type="project" value="TreeGrafter"/>
</dbReference>
<comment type="similarity">
    <text evidence="7">Belongs to the NFYC/HAP5 subunit family.</text>
</comment>
<dbReference type="Proteomes" id="UP000777482">
    <property type="component" value="Unassembled WGS sequence"/>
</dbReference>
<protein>
    <recommendedName>
        <fullName evidence="9">Core Histone H2A/H2B/H3 domain-containing protein</fullName>
    </recommendedName>
</protein>
<dbReference type="PANTHER" id="PTHR10252">
    <property type="entry name" value="HISTONE-LIKE TRANSCRIPTION FACTOR CCAAT-RELATED"/>
    <property type="match status" value="1"/>
</dbReference>
<dbReference type="AlphaFoldDB" id="A0A9P6VZC7"/>
<evidence type="ECO:0000256" key="5">
    <source>
        <dbReference type="ARBA" id="ARBA00023163"/>
    </source>
</evidence>
<dbReference type="GO" id="GO:0016602">
    <property type="term" value="C:CCAAT-binding factor complex"/>
    <property type="evidence" value="ECO:0007669"/>
    <property type="project" value="TreeGrafter"/>
</dbReference>
<feature type="compositionally biased region" description="Polar residues" evidence="8">
    <location>
        <begin position="159"/>
        <end position="172"/>
    </location>
</feature>
<accession>A0A9P6VZC7</accession>
<name>A0A9P6VZC7_RHOMI</name>
<evidence type="ECO:0000256" key="6">
    <source>
        <dbReference type="ARBA" id="ARBA00023242"/>
    </source>
</evidence>
<keyword evidence="4" id="KW-0010">Activator</keyword>
<dbReference type="InterPro" id="IPR050568">
    <property type="entry name" value="Transcr_DNA_Rep_Reg"/>
</dbReference>
<dbReference type="InterPro" id="IPR009072">
    <property type="entry name" value="Histone-fold"/>
</dbReference>
<dbReference type="GO" id="GO:0000978">
    <property type="term" value="F:RNA polymerase II cis-regulatory region sequence-specific DNA binding"/>
    <property type="evidence" value="ECO:0007669"/>
    <property type="project" value="TreeGrafter"/>
</dbReference>
<organism evidence="10 11">
    <name type="scientific">Rhodotorula mucilaginosa</name>
    <name type="common">Yeast</name>
    <name type="synonym">Rhodotorula rubra</name>
    <dbReference type="NCBI Taxonomy" id="5537"/>
    <lineage>
        <taxon>Eukaryota</taxon>
        <taxon>Fungi</taxon>
        <taxon>Dikarya</taxon>
        <taxon>Basidiomycota</taxon>
        <taxon>Pucciniomycotina</taxon>
        <taxon>Microbotryomycetes</taxon>
        <taxon>Sporidiobolales</taxon>
        <taxon>Sporidiobolaceae</taxon>
        <taxon>Rhodotorula</taxon>
    </lineage>
</organism>
<dbReference type="CDD" id="cd22908">
    <property type="entry name" value="HFD_NFYC-like"/>
    <property type="match status" value="1"/>
</dbReference>
<feature type="region of interest" description="Disordered" evidence="8">
    <location>
        <begin position="404"/>
        <end position="484"/>
    </location>
</feature>
<dbReference type="EMBL" id="PUHQ01000046">
    <property type="protein sequence ID" value="KAG0660240.1"/>
    <property type="molecule type" value="Genomic_DNA"/>
</dbReference>
<dbReference type="Gene3D" id="1.10.20.10">
    <property type="entry name" value="Histone, subunit A"/>
    <property type="match status" value="1"/>
</dbReference>
<dbReference type="SUPFAM" id="SSF47113">
    <property type="entry name" value="Histone-fold"/>
    <property type="match status" value="1"/>
</dbReference>
<feature type="compositionally biased region" description="Low complexity" evidence="8">
    <location>
        <begin position="307"/>
        <end position="333"/>
    </location>
</feature>
<evidence type="ECO:0000256" key="2">
    <source>
        <dbReference type="ARBA" id="ARBA00023015"/>
    </source>
</evidence>
<comment type="caution">
    <text evidence="10">The sequence shown here is derived from an EMBL/GenBank/DDBJ whole genome shotgun (WGS) entry which is preliminary data.</text>
</comment>
<feature type="region of interest" description="Disordered" evidence="8">
    <location>
        <begin position="148"/>
        <end position="252"/>
    </location>
</feature>
<dbReference type="Pfam" id="PF00125">
    <property type="entry name" value="Histone"/>
    <property type="match status" value="1"/>
</dbReference>
<dbReference type="PANTHER" id="PTHR10252:SF8">
    <property type="entry name" value="NUCLEAR TRANSCRIPTION FACTOR Y SUBUNIT GAMMA"/>
    <property type="match status" value="1"/>
</dbReference>
<evidence type="ECO:0000259" key="9">
    <source>
        <dbReference type="Pfam" id="PF00125"/>
    </source>
</evidence>
<dbReference type="GO" id="GO:0046982">
    <property type="term" value="F:protein heterodimerization activity"/>
    <property type="evidence" value="ECO:0007669"/>
    <property type="project" value="InterPro"/>
</dbReference>
<evidence type="ECO:0000256" key="1">
    <source>
        <dbReference type="ARBA" id="ARBA00004123"/>
    </source>
</evidence>
<feature type="compositionally biased region" description="Low complexity" evidence="8">
    <location>
        <begin position="406"/>
        <end position="416"/>
    </location>
</feature>
<evidence type="ECO:0000256" key="7">
    <source>
        <dbReference type="ARBA" id="ARBA00038129"/>
    </source>
</evidence>
<dbReference type="InterPro" id="IPR007125">
    <property type="entry name" value="H2A/H2B/H3"/>
</dbReference>
<keyword evidence="2" id="KW-0805">Transcription regulation</keyword>
<keyword evidence="5" id="KW-0804">Transcription</keyword>
<dbReference type="OrthoDB" id="1272441at2759"/>
<gene>
    <name evidence="10" type="ORF">C6P46_004694</name>
</gene>
<feature type="region of interest" description="Disordered" evidence="8">
    <location>
        <begin position="266"/>
        <end position="366"/>
    </location>
</feature>